<reference evidence="2" key="3">
    <citation type="submission" date="2015-06" db="UniProtKB">
        <authorList>
            <consortium name="EnsemblMetazoa"/>
        </authorList>
    </citation>
    <scope>IDENTIFICATION</scope>
</reference>
<protein>
    <recommendedName>
        <fullName evidence="4">Endonuclease/exonuclease/phosphatase domain-containing protein</fullName>
    </recommendedName>
</protein>
<sequence length="250" mass="28581">MAIRYQRTQVLSATERARILMMATSKEMHTGTYNCRGHGLDKLSYISSIMMNCEILLQDHWYMESDILKIADFLENVLVYGTSGMDSKQLLHGRLYGECVILINKSLKSVFKRLDSACRRRCAGTLEVSGTKFLFVNVYLPCDTNHDTASPDLLVDVLKEVKAILDTNHAVNNVVFGEDFNTDLKPVPTNHVTTKHRAPCIKPAWNSATDEDKEVYKENNCLKHNDVISSKNSHWRVKISRMVARWREKI</sequence>
<reference evidence="3" key="1">
    <citation type="submission" date="2012-12" db="EMBL/GenBank/DDBJ databases">
        <authorList>
            <person name="Hellsten U."/>
            <person name="Grimwood J."/>
            <person name="Chapman J.A."/>
            <person name="Shapiro H."/>
            <person name="Aerts A."/>
            <person name="Otillar R.P."/>
            <person name="Terry A.Y."/>
            <person name="Boore J.L."/>
            <person name="Simakov O."/>
            <person name="Marletaz F."/>
            <person name="Cho S.-J."/>
            <person name="Edsinger-Gonzales E."/>
            <person name="Havlak P."/>
            <person name="Kuo D.-H."/>
            <person name="Larsson T."/>
            <person name="Lv J."/>
            <person name="Arendt D."/>
            <person name="Savage R."/>
            <person name="Osoegawa K."/>
            <person name="de Jong P."/>
            <person name="Lindberg D.R."/>
            <person name="Seaver E.C."/>
            <person name="Weisblat D.A."/>
            <person name="Putnam N.H."/>
            <person name="Grigoriev I.V."/>
            <person name="Rokhsar D.S."/>
        </authorList>
    </citation>
    <scope>NUCLEOTIDE SEQUENCE</scope>
    <source>
        <strain evidence="3">I ESC-2004</strain>
    </source>
</reference>
<accession>R7U8V8</accession>
<dbReference type="SUPFAM" id="SSF56219">
    <property type="entry name" value="DNase I-like"/>
    <property type="match status" value="1"/>
</dbReference>
<dbReference type="OrthoDB" id="7476844at2759"/>
<keyword evidence="3" id="KW-1185">Reference proteome</keyword>
<dbReference type="EnsemblMetazoa" id="CapteT195087">
    <property type="protein sequence ID" value="CapteP195087"/>
    <property type="gene ID" value="CapteG195087"/>
</dbReference>
<organism evidence="1">
    <name type="scientific">Capitella teleta</name>
    <name type="common">Polychaete worm</name>
    <dbReference type="NCBI Taxonomy" id="283909"/>
    <lineage>
        <taxon>Eukaryota</taxon>
        <taxon>Metazoa</taxon>
        <taxon>Spiralia</taxon>
        <taxon>Lophotrochozoa</taxon>
        <taxon>Annelida</taxon>
        <taxon>Polychaeta</taxon>
        <taxon>Sedentaria</taxon>
        <taxon>Scolecida</taxon>
        <taxon>Capitellidae</taxon>
        <taxon>Capitella</taxon>
    </lineage>
</organism>
<evidence type="ECO:0000313" key="1">
    <source>
        <dbReference type="EMBL" id="ELU02561.1"/>
    </source>
</evidence>
<evidence type="ECO:0000313" key="2">
    <source>
        <dbReference type="EnsemblMetazoa" id="CapteP195087"/>
    </source>
</evidence>
<reference evidence="1 3" key="2">
    <citation type="journal article" date="2013" name="Nature">
        <title>Insights into bilaterian evolution from three spiralian genomes.</title>
        <authorList>
            <person name="Simakov O."/>
            <person name="Marletaz F."/>
            <person name="Cho S.J."/>
            <person name="Edsinger-Gonzales E."/>
            <person name="Havlak P."/>
            <person name="Hellsten U."/>
            <person name="Kuo D.H."/>
            <person name="Larsson T."/>
            <person name="Lv J."/>
            <person name="Arendt D."/>
            <person name="Savage R."/>
            <person name="Osoegawa K."/>
            <person name="de Jong P."/>
            <person name="Grimwood J."/>
            <person name="Chapman J.A."/>
            <person name="Shapiro H."/>
            <person name="Aerts A."/>
            <person name="Otillar R.P."/>
            <person name="Terry A.Y."/>
            <person name="Boore J.L."/>
            <person name="Grigoriev I.V."/>
            <person name="Lindberg D.R."/>
            <person name="Seaver E.C."/>
            <person name="Weisblat D.A."/>
            <person name="Putnam N.H."/>
            <person name="Rokhsar D.S."/>
        </authorList>
    </citation>
    <scope>NUCLEOTIDE SEQUENCE</scope>
    <source>
        <strain evidence="1 3">I ESC-2004</strain>
    </source>
</reference>
<dbReference type="Gene3D" id="3.60.10.10">
    <property type="entry name" value="Endonuclease/exonuclease/phosphatase"/>
    <property type="match status" value="1"/>
</dbReference>
<evidence type="ECO:0008006" key="4">
    <source>
        <dbReference type="Google" id="ProtNLM"/>
    </source>
</evidence>
<dbReference type="EMBL" id="AMQN01024965">
    <property type="status" value="NOT_ANNOTATED_CDS"/>
    <property type="molecule type" value="Genomic_DNA"/>
</dbReference>
<dbReference type="HOGENOM" id="CLU_1112214_0_0_1"/>
<gene>
    <name evidence="1" type="ORF">CAPTEDRAFT_195087</name>
</gene>
<dbReference type="InterPro" id="IPR036691">
    <property type="entry name" value="Endo/exonu/phosph_ase_sf"/>
</dbReference>
<name>R7U8V8_CAPTE</name>
<dbReference type="Proteomes" id="UP000014760">
    <property type="component" value="Unassembled WGS sequence"/>
</dbReference>
<dbReference type="AlphaFoldDB" id="R7U8V8"/>
<evidence type="ECO:0000313" key="3">
    <source>
        <dbReference type="Proteomes" id="UP000014760"/>
    </source>
</evidence>
<proteinExistence type="predicted"/>
<dbReference type="EMBL" id="KB303922">
    <property type="protein sequence ID" value="ELU02561.1"/>
    <property type="molecule type" value="Genomic_DNA"/>
</dbReference>